<feature type="transmembrane region" description="Helical" evidence="1">
    <location>
        <begin position="63"/>
        <end position="81"/>
    </location>
</feature>
<dbReference type="RefSeq" id="WP_343798160.1">
    <property type="nucleotide sequence ID" value="NZ_BAAADJ010000017.1"/>
</dbReference>
<dbReference type="Proteomes" id="UP001500782">
    <property type="component" value="Unassembled WGS sequence"/>
</dbReference>
<keyword evidence="1" id="KW-0812">Transmembrane</keyword>
<dbReference type="EMBL" id="BAAADJ010000017">
    <property type="protein sequence ID" value="GAA0327092.1"/>
    <property type="molecule type" value="Genomic_DNA"/>
</dbReference>
<keyword evidence="1" id="KW-1133">Transmembrane helix</keyword>
<evidence type="ECO:0008006" key="4">
    <source>
        <dbReference type="Google" id="ProtNLM"/>
    </source>
</evidence>
<comment type="caution">
    <text evidence="2">The sequence shown here is derived from an EMBL/GenBank/DDBJ whole genome shotgun (WGS) entry which is preliminary data.</text>
</comment>
<keyword evidence="3" id="KW-1185">Reference proteome</keyword>
<evidence type="ECO:0000313" key="2">
    <source>
        <dbReference type="EMBL" id="GAA0327092.1"/>
    </source>
</evidence>
<evidence type="ECO:0000313" key="3">
    <source>
        <dbReference type="Proteomes" id="UP001500782"/>
    </source>
</evidence>
<feature type="transmembrane region" description="Helical" evidence="1">
    <location>
        <begin position="6"/>
        <end position="24"/>
    </location>
</feature>
<feature type="transmembrane region" description="Helical" evidence="1">
    <location>
        <begin position="87"/>
        <end position="106"/>
    </location>
</feature>
<protein>
    <recommendedName>
        <fullName evidence="4">DUF5673 domain-containing protein</fullName>
    </recommendedName>
</protein>
<reference evidence="3" key="1">
    <citation type="journal article" date="2019" name="Int. J. Syst. Evol. Microbiol.">
        <title>The Global Catalogue of Microorganisms (GCM) 10K type strain sequencing project: providing services to taxonomists for standard genome sequencing and annotation.</title>
        <authorList>
            <consortium name="The Broad Institute Genomics Platform"/>
            <consortium name="The Broad Institute Genome Sequencing Center for Infectious Disease"/>
            <person name="Wu L."/>
            <person name="Ma J."/>
        </authorList>
    </citation>
    <scope>NUCLEOTIDE SEQUENCE [LARGE SCALE GENOMIC DNA]</scope>
    <source>
        <strain evidence="3">JCM 9731</strain>
    </source>
</reference>
<organism evidence="2 3">
    <name type="scientific">Bacillus carboniphilus</name>
    <dbReference type="NCBI Taxonomy" id="86663"/>
    <lineage>
        <taxon>Bacteria</taxon>
        <taxon>Bacillati</taxon>
        <taxon>Bacillota</taxon>
        <taxon>Bacilli</taxon>
        <taxon>Bacillales</taxon>
        <taxon>Bacillaceae</taxon>
        <taxon>Bacillus</taxon>
    </lineage>
</organism>
<name>A0ABP3FYT2_9BACI</name>
<evidence type="ECO:0000256" key="1">
    <source>
        <dbReference type="SAM" id="Phobius"/>
    </source>
</evidence>
<accession>A0ABP3FYT2</accession>
<keyword evidence="1" id="KW-0472">Membrane</keyword>
<sequence length="178" mass="20698">MFALQILLSLFLIIIVVWNFILIVQPFYRKKMGATIFPIGKRAGKGTKQVRSTSSWQYKMGQVFIYFYTPISIYAIIYLWISNGSMQNITFGVAMIGVSLASYTMFSNILEVREKGILLHGVNIPMTELKSWSWIGNEENRLRVYRKNPILKVFSRLTTTELPSELKEDLQEWLEKNK</sequence>
<proteinExistence type="predicted"/>
<gene>
    <name evidence="2" type="ORF">GCM10008967_17030</name>
</gene>